<feature type="non-terminal residue" evidence="1">
    <location>
        <position position="1"/>
    </location>
</feature>
<sequence>IGYLENCQLKLHSTSNLHDGVNGALIDQPTCLLDCFNLFVNPAYDSTPTVTILSLLLKALQKIPTVVEPRSRQLIPLFLKFLGYEIHELE</sequence>
<reference evidence="1 2" key="1">
    <citation type="journal article" date="2023" name="Plants (Basel)">
        <title>Bridging the Gap: Combining Genomics and Transcriptomics Approaches to Understand Stylosanthes scabra, an Orphan Legume from the Brazilian Caatinga.</title>
        <authorList>
            <person name="Ferreira-Neto J.R.C."/>
            <person name="da Silva M.D."/>
            <person name="Binneck E."/>
            <person name="de Melo N.F."/>
            <person name="da Silva R.H."/>
            <person name="de Melo A.L.T.M."/>
            <person name="Pandolfi V."/>
            <person name="Bustamante F.O."/>
            <person name="Brasileiro-Vidal A.C."/>
            <person name="Benko-Iseppon A.M."/>
        </authorList>
    </citation>
    <scope>NUCLEOTIDE SEQUENCE [LARGE SCALE GENOMIC DNA]</scope>
    <source>
        <tissue evidence="1">Leaves</tissue>
    </source>
</reference>
<feature type="non-terminal residue" evidence="1">
    <location>
        <position position="90"/>
    </location>
</feature>
<gene>
    <name evidence="1" type="ORF">PIB30_113678</name>
</gene>
<proteinExistence type="predicted"/>
<evidence type="ECO:0000313" key="2">
    <source>
        <dbReference type="Proteomes" id="UP001341840"/>
    </source>
</evidence>
<organism evidence="1 2">
    <name type="scientific">Stylosanthes scabra</name>
    <dbReference type="NCBI Taxonomy" id="79078"/>
    <lineage>
        <taxon>Eukaryota</taxon>
        <taxon>Viridiplantae</taxon>
        <taxon>Streptophyta</taxon>
        <taxon>Embryophyta</taxon>
        <taxon>Tracheophyta</taxon>
        <taxon>Spermatophyta</taxon>
        <taxon>Magnoliopsida</taxon>
        <taxon>eudicotyledons</taxon>
        <taxon>Gunneridae</taxon>
        <taxon>Pentapetalae</taxon>
        <taxon>rosids</taxon>
        <taxon>fabids</taxon>
        <taxon>Fabales</taxon>
        <taxon>Fabaceae</taxon>
        <taxon>Papilionoideae</taxon>
        <taxon>50 kb inversion clade</taxon>
        <taxon>dalbergioids sensu lato</taxon>
        <taxon>Dalbergieae</taxon>
        <taxon>Pterocarpus clade</taxon>
        <taxon>Stylosanthes</taxon>
    </lineage>
</organism>
<dbReference type="EMBL" id="JASCZI010069898">
    <property type="protein sequence ID" value="MED6142441.1"/>
    <property type="molecule type" value="Genomic_DNA"/>
</dbReference>
<accession>A0ABU6T170</accession>
<keyword evidence="2" id="KW-1185">Reference proteome</keyword>
<dbReference type="Proteomes" id="UP001341840">
    <property type="component" value="Unassembled WGS sequence"/>
</dbReference>
<evidence type="ECO:0000313" key="1">
    <source>
        <dbReference type="EMBL" id="MED6142441.1"/>
    </source>
</evidence>
<protein>
    <submittedName>
        <fullName evidence="1">Uncharacterized protein</fullName>
    </submittedName>
</protein>
<dbReference type="PANTHER" id="PTHR17695:SF11">
    <property type="entry name" value="SMALL SUBUNIT PROCESSOME COMPONENT 20 HOMOLOG"/>
    <property type="match status" value="1"/>
</dbReference>
<dbReference type="PANTHER" id="PTHR17695">
    <property type="entry name" value="SMALL SUBUNIT PROCESSOME COMPONENT 20 HOMOLOG"/>
    <property type="match status" value="1"/>
</dbReference>
<dbReference type="InterPro" id="IPR052575">
    <property type="entry name" value="SSU_processome_comp_20"/>
</dbReference>
<comment type="caution">
    <text evidence="1">The sequence shown here is derived from an EMBL/GenBank/DDBJ whole genome shotgun (WGS) entry which is preliminary data.</text>
</comment>
<name>A0ABU6T170_9FABA</name>